<sequence length="188" mass="21441">MPRLATGPAAKPPTKRDHLCYYFNKYRLTILKKFEEYKPESPLFFKNVNVYDFFNGHDLGKAAVYILRENIEPELREASIFVILGIVMELIGSIIPNFDLPRSQRNSLVQVINSLTQTSLFSNMTLTNGNGQLDQRIKNKKSRKSGKAPQKTLQSTSDAIDVAINDLSRKMNEEKDNAKCFEMFENSA</sequence>
<reference evidence="2" key="1">
    <citation type="submission" date="2022-11" db="UniProtKB">
        <authorList>
            <consortium name="WormBaseParasite"/>
        </authorList>
    </citation>
    <scope>IDENTIFICATION</scope>
</reference>
<dbReference type="WBParaSite" id="ES5_v2.g24969.t1">
    <property type="protein sequence ID" value="ES5_v2.g24969.t1"/>
    <property type="gene ID" value="ES5_v2.g24969"/>
</dbReference>
<proteinExistence type="predicted"/>
<protein>
    <submittedName>
        <fullName evidence="2">Uncharacterized protein</fullName>
    </submittedName>
</protein>
<dbReference type="Proteomes" id="UP000887579">
    <property type="component" value="Unplaced"/>
</dbReference>
<organism evidence="1 2">
    <name type="scientific">Panagrolaimus sp. ES5</name>
    <dbReference type="NCBI Taxonomy" id="591445"/>
    <lineage>
        <taxon>Eukaryota</taxon>
        <taxon>Metazoa</taxon>
        <taxon>Ecdysozoa</taxon>
        <taxon>Nematoda</taxon>
        <taxon>Chromadorea</taxon>
        <taxon>Rhabditida</taxon>
        <taxon>Tylenchina</taxon>
        <taxon>Panagrolaimomorpha</taxon>
        <taxon>Panagrolaimoidea</taxon>
        <taxon>Panagrolaimidae</taxon>
        <taxon>Panagrolaimus</taxon>
    </lineage>
</organism>
<evidence type="ECO:0000313" key="1">
    <source>
        <dbReference type="Proteomes" id="UP000887579"/>
    </source>
</evidence>
<name>A0AC34G5H3_9BILA</name>
<accession>A0AC34G5H3</accession>
<evidence type="ECO:0000313" key="2">
    <source>
        <dbReference type="WBParaSite" id="ES5_v2.g24969.t1"/>
    </source>
</evidence>